<accession>A0AAD5DRC6</accession>
<organism evidence="3 4">
    <name type="scientific">Chlorella ohadii</name>
    <dbReference type="NCBI Taxonomy" id="2649997"/>
    <lineage>
        <taxon>Eukaryota</taxon>
        <taxon>Viridiplantae</taxon>
        <taxon>Chlorophyta</taxon>
        <taxon>core chlorophytes</taxon>
        <taxon>Trebouxiophyceae</taxon>
        <taxon>Chlorellales</taxon>
        <taxon>Chlorellaceae</taxon>
        <taxon>Chlorella clade</taxon>
        <taxon>Chlorella</taxon>
    </lineage>
</organism>
<keyword evidence="2" id="KW-0812">Transmembrane</keyword>
<keyword evidence="2" id="KW-1133">Transmembrane helix</keyword>
<proteinExistence type="predicted"/>
<feature type="compositionally biased region" description="Low complexity" evidence="1">
    <location>
        <begin position="53"/>
        <end position="68"/>
    </location>
</feature>
<comment type="caution">
    <text evidence="3">The sequence shown here is derived from an EMBL/GenBank/DDBJ whole genome shotgun (WGS) entry which is preliminary data.</text>
</comment>
<dbReference type="AlphaFoldDB" id="A0AAD5DRC6"/>
<evidence type="ECO:0000313" key="4">
    <source>
        <dbReference type="Proteomes" id="UP001205105"/>
    </source>
</evidence>
<evidence type="ECO:0000313" key="3">
    <source>
        <dbReference type="EMBL" id="KAI7840600.1"/>
    </source>
</evidence>
<evidence type="ECO:0000256" key="2">
    <source>
        <dbReference type="SAM" id="Phobius"/>
    </source>
</evidence>
<dbReference type="Proteomes" id="UP001205105">
    <property type="component" value="Unassembled WGS sequence"/>
</dbReference>
<gene>
    <name evidence="3" type="ORF">COHA_005750</name>
</gene>
<dbReference type="EMBL" id="JADXDR010000078">
    <property type="protein sequence ID" value="KAI7840600.1"/>
    <property type="molecule type" value="Genomic_DNA"/>
</dbReference>
<reference evidence="3" key="1">
    <citation type="submission" date="2020-11" db="EMBL/GenBank/DDBJ databases">
        <title>Chlorella ohadii genome sequencing and assembly.</title>
        <authorList>
            <person name="Murik O."/>
            <person name="Treves H."/>
            <person name="Kedem I."/>
            <person name="Shotland Y."/>
            <person name="Kaplan A."/>
        </authorList>
    </citation>
    <scope>NUCLEOTIDE SEQUENCE</scope>
    <source>
        <strain evidence="3">1</strain>
    </source>
</reference>
<keyword evidence="4" id="KW-1185">Reference proteome</keyword>
<feature type="region of interest" description="Disordered" evidence="1">
    <location>
        <begin position="53"/>
        <end position="78"/>
    </location>
</feature>
<protein>
    <submittedName>
        <fullName evidence="3">Uncharacterized protein</fullName>
    </submittedName>
</protein>
<feature type="transmembrane region" description="Helical" evidence="2">
    <location>
        <begin position="6"/>
        <end position="26"/>
    </location>
</feature>
<evidence type="ECO:0000256" key="1">
    <source>
        <dbReference type="SAM" id="MobiDB-lite"/>
    </source>
</evidence>
<sequence>MTASNLGRHAVGFLIGTVLGTAFYCYRNPEEMQRETGLQIRWRRAPVHWASQPAAQVPQAAASAVQPPERWTDPGQSA</sequence>
<keyword evidence="2" id="KW-0472">Membrane</keyword>
<name>A0AAD5DRC6_9CHLO</name>